<evidence type="ECO:0000313" key="4">
    <source>
        <dbReference type="Proteomes" id="UP000002066"/>
    </source>
</evidence>
<dbReference type="GO" id="GO:0046872">
    <property type="term" value="F:metal ion binding"/>
    <property type="evidence" value="ECO:0007669"/>
    <property type="project" value="InterPro"/>
</dbReference>
<dbReference type="EMBL" id="CP002475">
    <property type="protein sequence ID" value="ADW02498.1"/>
    <property type="molecule type" value="Genomic_DNA"/>
</dbReference>
<dbReference type="InterPro" id="IPR017517">
    <property type="entry name" value="Maleyloyr_isom"/>
</dbReference>
<organism evidence="3 4">
    <name type="scientific">Streptomyces pratensis (strain ATCC 33331 / IAF-45CD)</name>
    <dbReference type="NCBI Taxonomy" id="591167"/>
    <lineage>
        <taxon>Bacteria</taxon>
        <taxon>Bacillati</taxon>
        <taxon>Actinomycetota</taxon>
        <taxon>Actinomycetes</taxon>
        <taxon>Kitasatosporales</taxon>
        <taxon>Streptomycetaceae</taxon>
        <taxon>Streptomyces</taxon>
    </lineage>
</organism>
<dbReference type="NCBIfam" id="TIGR03086">
    <property type="entry name" value="TIGR03086 family metal-binding protein"/>
    <property type="match status" value="1"/>
</dbReference>
<feature type="region of interest" description="Disordered" evidence="1">
    <location>
        <begin position="183"/>
        <end position="209"/>
    </location>
</feature>
<dbReference type="InterPro" id="IPR034660">
    <property type="entry name" value="DinB/YfiT-like"/>
</dbReference>
<dbReference type="Proteomes" id="UP000002066">
    <property type="component" value="Chromosome"/>
</dbReference>
<evidence type="ECO:0000259" key="2">
    <source>
        <dbReference type="Pfam" id="PF11716"/>
    </source>
</evidence>
<feature type="region of interest" description="Disordered" evidence="1">
    <location>
        <begin position="1"/>
        <end position="39"/>
    </location>
</feature>
<evidence type="ECO:0000313" key="3">
    <source>
        <dbReference type="EMBL" id="ADW02498.1"/>
    </source>
</evidence>
<dbReference type="NCBIfam" id="TIGR03083">
    <property type="entry name" value="maleylpyruvate isomerase family mycothiol-dependent enzyme"/>
    <property type="match status" value="1"/>
</dbReference>
<dbReference type="Pfam" id="PF11716">
    <property type="entry name" value="MDMPI_N"/>
    <property type="match status" value="1"/>
</dbReference>
<sequence length="228" mass="23743">MSATGSGRAEARPAAMSSGRGKGLKDMDTSDGTTPGLDLEPAARQIRELIGAVDDRQLAGPTPCPDYSVRELLGHILGLTVAFRDAAHKTSGPTTGTPPTAALPVLPEDWRTALPPLLDELVAAWRSPDALEGMTRAGGVELPGQVAGLVARNELVVHGWDLARSTGQEFRADEASLRSSEALLAPGDDDRSGPDAIFGPPVPVPGDAPLVDRVIALSGRRPDWRPGG</sequence>
<name>A0A8D3WH16_STRFA</name>
<gene>
    <name evidence="3" type="ordered locus">Sfla_1044</name>
</gene>
<evidence type="ECO:0000256" key="1">
    <source>
        <dbReference type="SAM" id="MobiDB-lite"/>
    </source>
</evidence>
<dbReference type="InterPro" id="IPR017520">
    <property type="entry name" value="CHP03086"/>
</dbReference>
<dbReference type="SUPFAM" id="SSF109854">
    <property type="entry name" value="DinB/YfiT-like putative metalloenzymes"/>
    <property type="match status" value="1"/>
</dbReference>
<accession>A0A8D3WH16</accession>
<dbReference type="Gene3D" id="1.20.120.450">
    <property type="entry name" value="dinb family like domain"/>
    <property type="match status" value="1"/>
</dbReference>
<dbReference type="KEGG" id="sfa:Sfla_1044"/>
<dbReference type="AlphaFoldDB" id="A0A8D3WH16"/>
<proteinExistence type="predicted"/>
<feature type="domain" description="Mycothiol-dependent maleylpyruvate isomerase metal-binding" evidence="2">
    <location>
        <begin position="40"/>
        <end position="163"/>
    </location>
</feature>
<dbReference type="InterPro" id="IPR024344">
    <property type="entry name" value="MDMPI_metal-binding"/>
</dbReference>
<protein>
    <recommendedName>
        <fullName evidence="2">Mycothiol-dependent maleylpyruvate isomerase metal-binding domain-containing protein</fullName>
    </recommendedName>
</protein>
<reference evidence="3 4" key="1">
    <citation type="submission" date="2011-01" db="EMBL/GenBank/DDBJ databases">
        <title>Complete sequence of chromosome of Streptomyces flavogriseus ATCC 33331.</title>
        <authorList>
            <consortium name="US DOE Joint Genome Institute"/>
            <person name="Lucas S."/>
            <person name="Copeland A."/>
            <person name="Lapidus A."/>
            <person name="Cheng J.-F."/>
            <person name="Goodwin L."/>
            <person name="Pitluck S."/>
            <person name="Davenport K."/>
            <person name="Detter J.C."/>
            <person name="Han C."/>
            <person name="Tapia R."/>
            <person name="Land M."/>
            <person name="Hauser L."/>
            <person name="Kyrpides N."/>
            <person name="Ivanova N."/>
            <person name="Ovchinnikova G."/>
            <person name="Pagani I."/>
            <person name="Brumm P."/>
            <person name="Mead D."/>
            <person name="Woyke T."/>
        </authorList>
    </citation>
    <scope>NUCLEOTIDE SEQUENCE [LARGE SCALE GENOMIC DNA]</scope>
    <source>
        <strain evidence="4">ATCC 33331 / IAF-45CD</strain>
    </source>
</reference>